<protein>
    <submittedName>
        <fullName evidence="1">Uncharacterized protein</fullName>
    </submittedName>
</protein>
<organism evidence="1 2">
    <name type="scientific">Dysosmobacter acutus</name>
    <dbReference type="NCBI Taxonomy" id="2841504"/>
    <lineage>
        <taxon>Bacteria</taxon>
        <taxon>Bacillati</taxon>
        <taxon>Bacillota</taxon>
        <taxon>Clostridia</taxon>
        <taxon>Eubacteriales</taxon>
        <taxon>Oscillospiraceae</taxon>
        <taxon>Dysosmobacter</taxon>
    </lineage>
</organism>
<name>A0ABS6F8E8_9FIRM</name>
<proteinExistence type="predicted"/>
<sequence>MATTGYDVSRFQTPAINSVAGQAMSQINSIRGISAENTAKSAEMAAENRNWQQAQNQLAMEFNAREAAKNRSWQEYMSNL</sequence>
<reference evidence="1 2" key="1">
    <citation type="submission" date="2021-06" db="EMBL/GenBank/DDBJ databases">
        <authorList>
            <person name="Sun Q."/>
            <person name="Li D."/>
        </authorList>
    </citation>
    <scope>NUCLEOTIDE SEQUENCE [LARGE SCALE GENOMIC DNA]</scope>
    <source>
        <strain evidence="1 2">MSJ-2</strain>
    </source>
</reference>
<evidence type="ECO:0000313" key="1">
    <source>
        <dbReference type="EMBL" id="MBU5626550.1"/>
    </source>
</evidence>
<evidence type="ECO:0000313" key="2">
    <source>
        <dbReference type="Proteomes" id="UP000787672"/>
    </source>
</evidence>
<accession>A0ABS6F8E8</accession>
<dbReference type="RefSeq" id="WP_216632031.1">
    <property type="nucleotide sequence ID" value="NZ_JAHLQN010000001.1"/>
</dbReference>
<dbReference type="Proteomes" id="UP000787672">
    <property type="component" value="Unassembled WGS sequence"/>
</dbReference>
<dbReference type="EMBL" id="JAHLQN010000001">
    <property type="protein sequence ID" value="MBU5626550.1"/>
    <property type="molecule type" value="Genomic_DNA"/>
</dbReference>
<comment type="caution">
    <text evidence="1">The sequence shown here is derived from an EMBL/GenBank/DDBJ whole genome shotgun (WGS) entry which is preliminary data.</text>
</comment>
<keyword evidence="2" id="KW-1185">Reference proteome</keyword>
<gene>
    <name evidence="1" type="ORF">KQI82_06405</name>
</gene>